<reference evidence="4 5" key="1">
    <citation type="submission" date="2019-11" db="EMBL/GenBank/DDBJ databases">
        <title>Genome sequences of 17 halophilic strains isolated from different environments.</title>
        <authorList>
            <person name="Furrow R.E."/>
        </authorList>
    </citation>
    <scope>NUCLEOTIDE SEQUENCE [LARGE SCALE GENOMIC DNA]</scope>
    <source>
        <strain evidence="4 5">22511_23_Filter</strain>
    </source>
</reference>
<organism evidence="4 5">
    <name type="scientific">Halobacillus litoralis</name>
    <dbReference type="NCBI Taxonomy" id="45668"/>
    <lineage>
        <taxon>Bacteria</taxon>
        <taxon>Bacillati</taxon>
        <taxon>Bacillota</taxon>
        <taxon>Bacilli</taxon>
        <taxon>Bacillales</taxon>
        <taxon>Bacillaceae</taxon>
        <taxon>Halobacillus</taxon>
    </lineage>
</organism>
<dbReference type="AlphaFoldDB" id="A0A845E7T4"/>
<evidence type="ECO:0000259" key="3">
    <source>
        <dbReference type="Pfam" id="PF02826"/>
    </source>
</evidence>
<dbReference type="PANTHER" id="PTHR43333:SF1">
    <property type="entry name" value="D-ISOMER SPECIFIC 2-HYDROXYACID DEHYDROGENASE NAD-BINDING DOMAIN-CONTAINING PROTEIN"/>
    <property type="match status" value="1"/>
</dbReference>
<keyword evidence="4" id="KW-0670">Pyruvate</keyword>
<proteinExistence type="predicted"/>
<dbReference type="InterPro" id="IPR036291">
    <property type="entry name" value="NAD(P)-bd_dom_sf"/>
</dbReference>
<evidence type="ECO:0000256" key="1">
    <source>
        <dbReference type="ARBA" id="ARBA00023002"/>
    </source>
</evidence>
<keyword evidence="2" id="KW-0520">NAD</keyword>
<accession>A0A845E7T4</accession>
<keyword evidence="1" id="KW-0560">Oxidoreductase</keyword>
<dbReference type="EMBL" id="WMET01000110">
    <property type="protein sequence ID" value="MYL22177.1"/>
    <property type="molecule type" value="Genomic_DNA"/>
</dbReference>
<dbReference type="Gene3D" id="3.40.50.720">
    <property type="entry name" value="NAD(P)-binding Rossmann-like Domain"/>
    <property type="match status" value="2"/>
</dbReference>
<sequence>PPEELLREQTQLKAMINLGAGVDYLLRTPGRPKEVPIAKLRDAGMSELMADYVLYGVLHFYRSFDRYAAQQANAQWQPHPVEEKSQWPVGVLGLGAIGAHVAETLSQAGFPVSGWSRSPKRIEGVNCLHGDDGLENILSQAKTLITLLPDTTETRGIINAKRLGQLPQGASLI</sequence>
<evidence type="ECO:0000256" key="2">
    <source>
        <dbReference type="ARBA" id="ARBA00023027"/>
    </source>
</evidence>
<name>A0A845E7T4_9BACI</name>
<comment type="caution">
    <text evidence="4">The sequence shown here is derived from an EMBL/GenBank/DDBJ whole genome shotgun (WGS) entry which is preliminary data.</text>
</comment>
<dbReference type="Proteomes" id="UP000460949">
    <property type="component" value="Unassembled WGS sequence"/>
</dbReference>
<protein>
    <submittedName>
        <fullName evidence="4">Glyoxylate/hydroxypyruvate reductase A</fullName>
    </submittedName>
</protein>
<feature type="domain" description="D-isomer specific 2-hydroxyacid dehydrogenase NAD-binding" evidence="3">
    <location>
        <begin position="57"/>
        <end position="173"/>
    </location>
</feature>
<dbReference type="InterPro" id="IPR006140">
    <property type="entry name" value="D-isomer_DH_NAD-bd"/>
</dbReference>
<dbReference type="SUPFAM" id="SSF51735">
    <property type="entry name" value="NAD(P)-binding Rossmann-fold domains"/>
    <property type="match status" value="1"/>
</dbReference>
<gene>
    <name evidence="4" type="ORF">GLW04_20155</name>
</gene>
<evidence type="ECO:0000313" key="4">
    <source>
        <dbReference type="EMBL" id="MYL22177.1"/>
    </source>
</evidence>
<evidence type="ECO:0000313" key="5">
    <source>
        <dbReference type="Proteomes" id="UP000460949"/>
    </source>
</evidence>
<dbReference type="Pfam" id="PF02826">
    <property type="entry name" value="2-Hacid_dh_C"/>
    <property type="match status" value="1"/>
</dbReference>
<dbReference type="PANTHER" id="PTHR43333">
    <property type="entry name" value="2-HACID_DH_C DOMAIN-CONTAINING PROTEIN"/>
    <property type="match status" value="1"/>
</dbReference>
<dbReference type="GO" id="GO:0051287">
    <property type="term" value="F:NAD binding"/>
    <property type="evidence" value="ECO:0007669"/>
    <property type="project" value="InterPro"/>
</dbReference>
<dbReference type="GO" id="GO:0016491">
    <property type="term" value="F:oxidoreductase activity"/>
    <property type="evidence" value="ECO:0007669"/>
    <property type="project" value="UniProtKB-KW"/>
</dbReference>
<feature type="non-terminal residue" evidence="4">
    <location>
        <position position="1"/>
    </location>
</feature>
<feature type="non-terminal residue" evidence="4">
    <location>
        <position position="173"/>
    </location>
</feature>